<protein>
    <submittedName>
        <fullName evidence="2">Transposase</fullName>
    </submittedName>
</protein>
<gene>
    <name evidence="2" type="ORF">HNQ08_005532</name>
</gene>
<evidence type="ECO:0000313" key="2">
    <source>
        <dbReference type="EMBL" id="MBB5366403.1"/>
    </source>
</evidence>
<name>A0A7W8NJ11_9DEIO</name>
<feature type="domain" description="Transposase DDE" evidence="1">
    <location>
        <begin position="330"/>
        <end position="402"/>
    </location>
</feature>
<reference evidence="2 3" key="1">
    <citation type="submission" date="2020-08" db="EMBL/GenBank/DDBJ databases">
        <title>Genomic Encyclopedia of Type Strains, Phase IV (KMG-IV): sequencing the most valuable type-strain genomes for metagenomic binning, comparative biology and taxonomic classification.</title>
        <authorList>
            <person name="Goeker M."/>
        </authorList>
    </citation>
    <scope>NUCLEOTIDE SEQUENCE [LARGE SCALE GENOMIC DNA]</scope>
    <source>
        <strain evidence="2 3">DSM 27939</strain>
    </source>
</reference>
<dbReference type="InterPro" id="IPR025668">
    <property type="entry name" value="Tnp_DDE_dom"/>
</dbReference>
<sequence>MIVKPPMQFGEHTSWKYALALELTDPGFHFSVLSEFRSRLVGSSACALLLDLMLERFRGEKLVKARGKQRTDSTHVLAAVREIHLTELIAETLRAALNDLATVEPGWLRDVAPPAWFERSSWRIEEKHLPHAPPARMTSVIQVGQDGFSLLEAIQAHDTGGSIQILWERPAVQLLRRVWAHHVDRQADACRWKEPGEWLPTGERVHSPYDPEAHFSDKRGVKWLGSKVHYTETCDQDDVHLIVDSDTCDAEIPDVASTHTIQHKLIKKNLCPKEHLVDAGYWGAELLVTSQHQKITLIGPLRVNSSWQAKASQGYDLPNFRIDWERQEATCPQGHASTAWRPGKDAFGNRIIQLQFSRSDCSPCVVRSLCTRSKSSPRHIVLHPREQHEALLQAREEEQSATW</sequence>
<keyword evidence="3" id="KW-1185">Reference proteome</keyword>
<evidence type="ECO:0000259" key="1">
    <source>
        <dbReference type="Pfam" id="PF13751"/>
    </source>
</evidence>
<dbReference type="AlphaFoldDB" id="A0A7W8NJ11"/>
<evidence type="ECO:0000313" key="3">
    <source>
        <dbReference type="Proteomes" id="UP000552709"/>
    </source>
</evidence>
<dbReference type="EMBL" id="JACHFL010000040">
    <property type="protein sequence ID" value="MBB5366403.1"/>
    <property type="molecule type" value="Genomic_DNA"/>
</dbReference>
<dbReference type="Pfam" id="PF13751">
    <property type="entry name" value="DDE_Tnp_1_6"/>
    <property type="match status" value="1"/>
</dbReference>
<comment type="caution">
    <text evidence="2">The sequence shown here is derived from an EMBL/GenBank/DDBJ whole genome shotgun (WGS) entry which is preliminary data.</text>
</comment>
<accession>A0A7W8NJ11</accession>
<dbReference type="Proteomes" id="UP000552709">
    <property type="component" value="Unassembled WGS sequence"/>
</dbReference>
<proteinExistence type="predicted"/>
<organism evidence="2 3">
    <name type="scientific">Deinococcus humi</name>
    <dbReference type="NCBI Taxonomy" id="662880"/>
    <lineage>
        <taxon>Bacteria</taxon>
        <taxon>Thermotogati</taxon>
        <taxon>Deinococcota</taxon>
        <taxon>Deinococci</taxon>
        <taxon>Deinococcales</taxon>
        <taxon>Deinococcaceae</taxon>
        <taxon>Deinococcus</taxon>
    </lineage>
</organism>